<protein>
    <submittedName>
        <fullName evidence="5">LacI family DNA-binding transcriptional regulator</fullName>
    </submittedName>
</protein>
<dbReference type="SMART" id="SM00354">
    <property type="entry name" value="HTH_LACI"/>
    <property type="match status" value="1"/>
</dbReference>
<dbReference type="SUPFAM" id="SSF47413">
    <property type="entry name" value="lambda repressor-like DNA-binding domains"/>
    <property type="match status" value="1"/>
</dbReference>
<evidence type="ECO:0000313" key="6">
    <source>
        <dbReference type="Proteomes" id="UP000886858"/>
    </source>
</evidence>
<dbReference type="PROSITE" id="PS50932">
    <property type="entry name" value="HTH_LACI_2"/>
    <property type="match status" value="1"/>
</dbReference>
<dbReference type="Proteomes" id="UP000886858">
    <property type="component" value="Unassembled WGS sequence"/>
</dbReference>
<dbReference type="InterPro" id="IPR010982">
    <property type="entry name" value="Lambda_DNA-bd_dom_sf"/>
</dbReference>
<dbReference type="CDD" id="cd01392">
    <property type="entry name" value="HTH_LacI"/>
    <property type="match status" value="1"/>
</dbReference>
<dbReference type="InterPro" id="IPR028082">
    <property type="entry name" value="Peripla_BP_I"/>
</dbReference>
<dbReference type="AlphaFoldDB" id="A0A9D2I724"/>
<name>A0A9D2I724_9FIRM</name>
<keyword evidence="3" id="KW-0804">Transcription</keyword>
<sequence length="344" mass="38636">MGKKVTIQDIADALGVSRNTVSKALNNTGILAESTRHRVLEKAAELGYKQFVYYPEAVSVSSAPTRELALFTQSMPRGSHFGSYAINTFQERISANGCRLSIFLIREPEISALQLPIGFDRDRTDGIVCIELFDPEYTKMLGKLGIPILFMDTSANLDFYQVNADLLLMENHDSVYRLTASLIRNGCRRLSFAGDIRHCLSFYERWQGFSDALRDAHLEPFGTRFLGKEVFQNIQDLSAAISQLPGLPEVFICANDFIALDLIRALKKHGIEVPDDVSIAGFDDAPESRVVEPHMTTVHIPSTQMGYIAADMLLSRIENPDMPYRITHVRTDICYRASTRMKEM</sequence>
<dbReference type="Pfam" id="PF00356">
    <property type="entry name" value="LacI"/>
    <property type="match status" value="1"/>
</dbReference>
<evidence type="ECO:0000259" key="4">
    <source>
        <dbReference type="PROSITE" id="PS50932"/>
    </source>
</evidence>
<evidence type="ECO:0000256" key="1">
    <source>
        <dbReference type="ARBA" id="ARBA00023015"/>
    </source>
</evidence>
<dbReference type="GO" id="GO:0000976">
    <property type="term" value="F:transcription cis-regulatory region binding"/>
    <property type="evidence" value="ECO:0007669"/>
    <property type="project" value="TreeGrafter"/>
</dbReference>
<keyword evidence="1" id="KW-0805">Transcription regulation</keyword>
<reference evidence="5" key="1">
    <citation type="journal article" date="2021" name="PeerJ">
        <title>Extensive microbial diversity within the chicken gut microbiome revealed by metagenomics and culture.</title>
        <authorList>
            <person name="Gilroy R."/>
            <person name="Ravi A."/>
            <person name="Getino M."/>
            <person name="Pursley I."/>
            <person name="Horton D.L."/>
            <person name="Alikhan N.F."/>
            <person name="Baker D."/>
            <person name="Gharbi K."/>
            <person name="Hall N."/>
            <person name="Watson M."/>
            <person name="Adriaenssens E.M."/>
            <person name="Foster-Nyarko E."/>
            <person name="Jarju S."/>
            <person name="Secka A."/>
            <person name="Antonio M."/>
            <person name="Oren A."/>
            <person name="Chaudhuri R.R."/>
            <person name="La Ragione R."/>
            <person name="Hildebrand F."/>
            <person name="Pallen M.J."/>
        </authorList>
    </citation>
    <scope>NUCLEOTIDE SEQUENCE</scope>
    <source>
        <strain evidence="5">CHK179-7159</strain>
    </source>
</reference>
<dbReference type="Gene3D" id="1.10.260.40">
    <property type="entry name" value="lambda repressor-like DNA-binding domains"/>
    <property type="match status" value="1"/>
</dbReference>
<dbReference type="Pfam" id="PF13377">
    <property type="entry name" value="Peripla_BP_3"/>
    <property type="match status" value="1"/>
</dbReference>
<dbReference type="GO" id="GO:0003700">
    <property type="term" value="F:DNA-binding transcription factor activity"/>
    <property type="evidence" value="ECO:0007669"/>
    <property type="project" value="TreeGrafter"/>
</dbReference>
<evidence type="ECO:0000256" key="3">
    <source>
        <dbReference type="ARBA" id="ARBA00023163"/>
    </source>
</evidence>
<dbReference type="EMBL" id="DWYY01000112">
    <property type="protein sequence ID" value="HJA93467.1"/>
    <property type="molecule type" value="Genomic_DNA"/>
</dbReference>
<gene>
    <name evidence="5" type="ORF">H9717_10205</name>
</gene>
<organism evidence="5 6">
    <name type="scientific">Candidatus Eisenbergiella merdipullorum</name>
    <dbReference type="NCBI Taxonomy" id="2838553"/>
    <lineage>
        <taxon>Bacteria</taxon>
        <taxon>Bacillati</taxon>
        <taxon>Bacillota</taxon>
        <taxon>Clostridia</taxon>
        <taxon>Lachnospirales</taxon>
        <taxon>Lachnospiraceae</taxon>
        <taxon>Eisenbergiella</taxon>
    </lineage>
</organism>
<evidence type="ECO:0000313" key="5">
    <source>
        <dbReference type="EMBL" id="HJA93467.1"/>
    </source>
</evidence>
<dbReference type="PANTHER" id="PTHR30146">
    <property type="entry name" value="LACI-RELATED TRANSCRIPTIONAL REPRESSOR"/>
    <property type="match status" value="1"/>
</dbReference>
<dbReference type="Gene3D" id="3.40.50.2300">
    <property type="match status" value="2"/>
</dbReference>
<evidence type="ECO:0000256" key="2">
    <source>
        <dbReference type="ARBA" id="ARBA00023125"/>
    </source>
</evidence>
<feature type="domain" description="HTH lacI-type" evidence="4">
    <location>
        <begin position="5"/>
        <end position="49"/>
    </location>
</feature>
<accession>A0A9D2I724</accession>
<proteinExistence type="predicted"/>
<comment type="caution">
    <text evidence="5">The sequence shown here is derived from an EMBL/GenBank/DDBJ whole genome shotgun (WGS) entry which is preliminary data.</text>
</comment>
<reference evidence="5" key="2">
    <citation type="submission" date="2021-04" db="EMBL/GenBank/DDBJ databases">
        <authorList>
            <person name="Gilroy R."/>
        </authorList>
    </citation>
    <scope>NUCLEOTIDE SEQUENCE</scope>
    <source>
        <strain evidence="5">CHK179-7159</strain>
    </source>
</reference>
<dbReference type="InterPro" id="IPR000843">
    <property type="entry name" value="HTH_LacI"/>
</dbReference>
<dbReference type="SUPFAM" id="SSF53822">
    <property type="entry name" value="Periplasmic binding protein-like I"/>
    <property type="match status" value="1"/>
</dbReference>
<keyword evidence="2 5" id="KW-0238">DNA-binding</keyword>
<dbReference type="InterPro" id="IPR046335">
    <property type="entry name" value="LacI/GalR-like_sensor"/>
</dbReference>
<dbReference type="PANTHER" id="PTHR30146:SF109">
    <property type="entry name" value="HTH-TYPE TRANSCRIPTIONAL REGULATOR GALS"/>
    <property type="match status" value="1"/>
</dbReference>